<keyword evidence="2" id="KW-1185">Reference proteome</keyword>
<proteinExistence type="predicted"/>
<name>A0ACB9RPD0_9MYRT</name>
<gene>
    <name evidence="1" type="ORF">MLD38_005624</name>
</gene>
<evidence type="ECO:0000313" key="1">
    <source>
        <dbReference type="EMBL" id="KAI4379308.1"/>
    </source>
</evidence>
<reference evidence="2" key="1">
    <citation type="journal article" date="2023" name="Front. Plant Sci.">
        <title>Chromosomal-level genome assembly of Melastoma candidum provides insights into trichome evolution.</title>
        <authorList>
            <person name="Zhong Y."/>
            <person name="Wu W."/>
            <person name="Sun C."/>
            <person name="Zou P."/>
            <person name="Liu Y."/>
            <person name="Dai S."/>
            <person name="Zhou R."/>
        </authorList>
    </citation>
    <scope>NUCLEOTIDE SEQUENCE [LARGE SCALE GENOMIC DNA]</scope>
</reference>
<comment type="caution">
    <text evidence="1">The sequence shown here is derived from an EMBL/GenBank/DDBJ whole genome shotgun (WGS) entry which is preliminary data.</text>
</comment>
<dbReference type="EMBL" id="CM042882">
    <property type="protein sequence ID" value="KAI4379308.1"/>
    <property type="molecule type" value="Genomic_DNA"/>
</dbReference>
<dbReference type="Proteomes" id="UP001057402">
    <property type="component" value="Chromosome 3"/>
</dbReference>
<accession>A0ACB9RPD0</accession>
<protein>
    <submittedName>
        <fullName evidence="1">Uncharacterized protein</fullName>
    </submittedName>
</protein>
<evidence type="ECO:0000313" key="2">
    <source>
        <dbReference type="Proteomes" id="UP001057402"/>
    </source>
</evidence>
<organism evidence="1 2">
    <name type="scientific">Melastoma candidum</name>
    <dbReference type="NCBI Taxonomy" id="119954"/>
    <lineage>
        <taxon>Eukaryota</taxon>
        <taxon>Viridiplantae</taxon>
        <taxon>Streptophyta</taxon>
        <taxon>Embryophyta</taxon>
        <taxon>Tracheophyta</taxon>
        <taxon>Spermatophyta</taxon>
        <taxon>Magnoliopsida</taxon>
        <taxon>eudicotyledons</taxon>
        <taxon>Gunneridae</taxon>
        <taxon>Pentapetalae</taxon>
        <taxon>rosids</taxon>
        <taxon>malvids</taxon>
        <taxon>Myrtales</taxon>
        <taxon>Melastomataceae</taxon>
        <taxon>Melastomatoideae</taxon>
        <taxon>Melastomateae</taxon>
        <taxon>Melastoma</taxon>
    </lineage>
</organism>
<sequence>MPMRNCYADKDGRPLLEIDAAVAVSSEVEAGCHQRYDVLPVVAVACSAWIGRQRGFPRQTPLTLVRRQVELVLKTTFAKKALLQEETSRGQESRRDLAVSWLMRLWRCWNRGTWRSVTTCPRIGVALIRLWTRCLGGLLHCCDGELARCCLWISELVKRCAGRDIGAGSWLAVAGSLLPCWSIHLEP</sequence>